<dbReference type="InterPro" id="IPR036465">
    <property type="entry name" value="vWFA_dom_sf"/>
</dbReference>
<keyword evidence="13" id="KW-0234">DNA repair</keyword>
<keyword evidence="4" id="KW-0158">Chromosome</keyword>
<keyword evidence="17" id="KW-1185">Reference proteome</keyword>
<evidence type="ECO:0000256" key="2">
    <source>
        <dbReference type="ARBA" id="ARBA00004574"/>
    </source>
</evidence>
<evidence type="ECO:0000256" key="6">
    <source>
        <dbReference type="ARBA" id="ARBA00022763"/>
    </source>
</evidence>
<sequence>MSNKEYITIVIDASRSMDTKSVSGSDETDFQLALKFAMNLLNKQLLKNRKSDRYALIVYTPADVQFYYQNTPVTFSRVKEFYELLVRAHSESMDTKGDFNILHALADSLENQIANKFIRSVFIVTNGVGSVNDDNIDLDKLRNISENYSVTTNLLLLENEDNKETKQYFEELAETFDGRFNVFPFEEFANNGPPLKLIGPRCMTDCTLSFVQGDSNDIHLAVQVYPAIKSQSQVHGHEYLQDPQSKEISRVKRQTKYYIKGNTDIANEFFESGKNNEENSEDDKEYVKDSEYSYGFKYSQRNVVALLPELEEAATLETTPGINIMGFIDMKKLPVAYLTDEPAFVIPGAKSDSENKVAFNSFVQSLIDLKRAAIVRYVQKETYEVQVCCALAQRFQIGDNWGHGLILHRLAMKEDEKIGKFPEFKSGEDELDSVMEKFVASKKLTNDITEPDSLSNLKLGLLESKPFTEKGSSKTSLENMLLSSCPSTKRFNYYVEKILYKSLNEESLTDFVSQDQFIEKYLTSDEKHTLLNIDNIFDVKGESLFENRDSAAEAALRSAFEIKFTMQAKPSRKKRKTDSVFGAEHDEQFDEYFDIDEILAG</sequence>
<dbReference type="GO" id="GO:0003690">
    <property type="term" value="F:double-stranded DNA binding"/>
    <property type="evidence" value="ECO:0007669"/>
    <property type="project" value="TreeGrafter"/>
</dbReference>
<organism evidence="16 17">
    <name type="scientific">Candida metapsilosis</name>
    <dbReference type="NCBI Taxonomy" id="273372"/>
    <lineage>
        <taxon>Eukaryota</taxon>
        <taxon>Fungi</taxon>
        <taxon>Dikarya</taxon>
        <taxon>Ascomycota</taxon>
        <taxon>Saccharomycotina</taxon>
        <taxon>Pichiomycetes</taxon>
        <taxon>Debaryomycetaceae</taxon>
        <taxon>Candida/Lodderomyces clade</taxon>
        <taxon>Candida</taxon>
    </lineage>
</organism>
<evidence type="ECO:0000256" key="3">
    <source>
        <dbReference type="ARBA" id="ARBA00012551"/>
    </source>
</evidence>
<protein>
    <recommendedName>
        <fullName evidence="3">DNA helicase</fullName>
        <ecNumber evidence="3">3.6.4.12</ecNumber>
    </recommendedName>
</protein>
<dbReference type="SUPFAM" id="SSF100939">
    <property type="entry name" value="SPOC domain-like"/>
    <property type="match status" value="1"/>
</dbReference>
<dbReference type="GO" id="GO:0016787">
    <property type="term" value="F:hydrolase activity"/>
    <property type="evidence" value="ECO:0007669"/>
    <property type="project" value="UniProtKB-KW"/>
</dbReference>
<dbReference type="SUPFAM" id="SSF53300">
    <property type="entry name" value="vWA-like"/>
    <property type="match status" value="1"/>
</dbReference>
<keyword evidence="11" id="KW-0238">DNA-binding</keyword>
<name>A0A8H8DCN9_9ASCO</name>
<dbReference type="InterPro" id="IPR016194">
    <property type="entry name" value="SPOC-like_C_dom_sf"/>
</dbReference>
<dbReference type="PROSITE" id="PS50234">
    <property type="entry name" value="VWFA"/>
    <property type="match status" value="1"/>
</dbReference>
<dbReference type="GO" id="GO:0042162">
    <property type="term" value="F:telomeric DNA binding"/>
    <property type="evidence" value="ECO:0007669"/>
    <property type="project" value="TreeGrafter"/>
</dbReference>
<evidence type="ECO:0000256" key="13">
    <source>
        <dbReference type="ARBA" id="ARBA00023204"/>
    </source>
</evidence>
<dbReference type="GeneID" id="93648713"/>
<keyword evidence="10" id="KW-0779">Telomere</keyword>
<keyword evidence="9" id="KW-0067">ATP-binding</keyword>
<dbReference type="InterPro" id="IPR002035">
    <property type="entry name" value="VWF_A"/>
</dbReference>
<keyword evidence="6" id="KW-0227">DNA damage</keyword>
<evidence type="ECO:0000256" key="10">
    <source>
        <dbReference type="ARBA" id="ARBA00022895"/>
    </source>
</evidence>
<evidence type="ECO:0000256" key="7">
    <source>
        <dbReference type="ARBA" id="ARBA00022801"/>
    </source>
</evidence>
<dbReference type="AlphaFoldDB" id="A0A8H8DCN9"/>
<reference evidence="16 17" key="1">
    <citation type="submission" date="2020-12" db="EMBL/GenBank/DDBJ databases">
        <title>Effect of drift, selection, and recombination on the evolution of hybrid genomes in Candida yeast pathogens.</title>
        <authorList>
            <person name="Mixao V."/>
            <person name="Ksiezopolska E."/>
            <person name="Saus E."/>
            <person name="Boekhout T."/>
            <person name="Gacser A."/>
            <person name="Gabaldon T."/>
        </authorList>
    </citation>
    <scope>NUCLEOTIDE SEQUENCE [LARGE SCALE GENOMIC DNA]</scope>
    <source>
        <strain evidence="16 17">BP57</strain>
    </source>
</reference>
<keyword evidence="5" id="KW-0547">Nucleotide-binding</keyword>
<evidence type="ECO:0000256" key="9">
    <source>
        <dbReference type="ARBA" id="ARBA00022840"/>
    </source>
</evidence>
<dbReference type="Gene3D" id="2.40.290.10">
    <property type="match status" value="1"/>
</dbReference>
<keyword evidence="8" id="KW-0347">Helicase</keyword>
<dbReference type="Proteomes" id="UP000669133">
    <property type="component" value="Unassembled WGS sequence"/>
</dbReference>
<keyword evidence="12" id="KW-0233">DNA recombination</keyword>
<dbReference type="EMBL" id="JAEOAQ010000001">
    <property type="protein sequence ID" value="KAG5420994.1"/>
    <property type="molecule type" value="Genomic_DNA"/>
</dbReference>
<dbReference type="Pfam" id="PF02735">
    <property type="entry name" value="Ku"/>
    <property type="match status" value="1"/>
</dbReference>
<comment type="caution">
    <text evidence="16">The sequence shown here is derived from an EMBL/GenBank/DDBJ whole genome shotgun (WGS) entry which is preliminary data.</text>
</comment>
<dbReference type="PANTHER" id="PTHR12604:SF4">
    <property type="entry name" value="X-RAY REPAIR CROSS-COMPLEMENTING PROTEIN 5"/>
    <property type="match status" value="1"/>
</dbReference>
<evidence type="ECO:0000256" key="8">
    <source>
        <dbReference type="ARBA" id="ARBA00022806"/>
    </source>
</evidence>
<dbReference type="GO" id="GO:0005524">
    <property type="term" value="F:ATP binding"/>
    <property type="evidence" value="ECO:0007669"/>
    <property type="project" value="UniProtKB-KW"/>
</dbReference>
<evidence type="ECO:0000256" key="5">
    <source>
        <dbReference type="ARBA" id="ARBA00022741"/>
    </source>
</evidence>
<dbReference type="EC" id="3.6.4.12" evidence="3"/>
<dbReference type="GO" id="GO:0000723">
    <property type="term" value="P:telomere maintenance"/>
    <property type="evidence" value="ECO:0007669"/>
    <property type="project" value="TreeGrafter"/>
</dbReference>
<dbReference type="GO" id="GO:0006303">
    <property type="term" value="P:double-strand break repair via nonhomologous end joining"/>
    <property type="evidence" value="ECO:0007669"/>
    <property type="project" value="InterPro"/>
</dbReference>
<dbReference type="GO" id="GO:0003678">
    <property type="term" value="F:DNA helicase activity"/>
    <property type="evidence" value="ECO:0007669"/>
    <property type="project" value="UniProtKB-EC"/>
</dbReference>
<dbReference type="InterPro" id="IPR006164">
    <property type="entry name" value="DNA_bd_Ku70/Ku80"/>
</dbReference>
<keyword evidence="14" id="KW-0539">Nucleus</keyword>
<feature type="domain" description="VWFA" evidence="15">
    <location>
        <begin position="6"/>
        <end position="211"/>
    </location>
</feature>
<evidence type="ECO:0000256" key="4">
    <source>
        <dbReference type="ARBA" id="ARBA00022454"/>
    </source>
</evidence>
<accession>A0A8H8DCN9</accession>
<evidence type="ECO:0000259" key="15">
    <source>
        <dbReference type="PROSITE" id="PS50234"/>
    </source>
</evidence>
<evidence type="ECO:0000313" key="17">
    <source>
        <dbReference type="Proteomes" id="UP000669133"/>
    </source>
</evidence>
<evidence type="ECO:0000256" key="1">
    <source>
        <dbReference type="ARBA" id="ARBA00004123"/>
    </source>
</evidence>
<dbReference type="SMART" id="SM00559">
    <property type="entry name" value="Ku78"/>
    <property type="match status" value="1"/>
</dbReference>
<dbReference type="GO" id="GO:0043564">
    <property type="term" value="C:Ku70:Ku80 complex"/>
    <property type="evidence" value="ECO:0007669"/>
    <property type="project" value="TreeGrafter"/>
</dbReference>
<dbReference type="GO" id="GO:0006310">
    <property type="term" value="P:DNA recombination"/>
    <property type="evidence" value="ECO:0007669"/>
    <property type="project" value="UniProtKB-KW"/>
</dbReference>
<dbReference type="RefSeq" id="XP_067550110.1">
    <property type="nucleotide sequence ID" value="XM_067695247.1"/>
</dbReference>
<dbReference type="PANTHER" id="PTHR12604">
    <property type="entry name" value="KU AUTOANTIGEN DNA HELICASE"/>
    <property type="match status" value="1"/>
</dbReference>
<dbReference type="Gene3D" id="3.40.50.410">
    <property type="entry name" value="von Willebrand factor, type A domain"/>
    <property type="match status" value="1"/>
</dbReference>
<keyword evidence="7" id="KW-0378">Hydrolase</keyword>
<dbReference type="OrthoDB" id="30826at2759"/>
<evidence type="ECO:0000313" key="16">
    <source>
        <dbReference type="EMBL" id="KAG5420994.1"/>
    </source>
</evidence>
<gene>
    <name evidence="16" type="ORF">I9W82_000084</name>
</gene>
<evidence type="ECO:0000256" key="12">
    <source>
        <dbReference type="ARBA" id="ARBA00023172"/>
    </source>
</evidence>
<comment type="subcellular location">
    <subcellularLocation>
        <location evidence="2">Chromosome</location>
        <location evidence="2">Telomere</location>
    </subcellularLocation>
    <subcellularLocation>
        <location evidence="1">Nucleus</location>
    </subcellularLocation>
</comment>
<proteinExistence type="predicted"/>
<evidence type="ECO:0000256" key="14">
    <source>
        <dbReference type="ARBA" id="ARBA00023242"/>
    </source>
</evidence>
<dbReference type="GO" id="GO:0000781">
    <property type="term" value="C:chromosome, telomeric region"/>
    <property type="evidence" value="ECO:0007669"/>
    <property type="project" value="UniProtKB-SubCell"/>
</dbReference>
<evidence type="ECO:0000256" key="11">
    <source>
        <dbReference type="ARBA" id="ARBA00023125"/>
    </source>
</evidence>